<protein>
    <submittedName>
        <fullName evidence="7">TetR/AcrR family transcriptional regulator</fullName>
    </submittedName>
</protein>
<sequence length="225" mass="24406">MRRYSCGIRRRQRYGPSGPELDYHRGMSNDPKTTRGRATRERIVEQAAELIGERGVDATSLDVVRAATGASKSQLYHYFADRDDLIAAAVGYRCGRVIEELTRLLGRVASLEELEQALAGFVAVYEQTMAGCPIGTLAGEVGDRNEAARQQVASAFDAWERLFADAIARMVERGELRSGADSAALATGLLASLEGGLLLGHARRDPVSLRLAVEAGLVRLRMEAA</sequence>
<dbReference type="SUPFAM" id="SSF46689">
    <property type="entry name" value="Homeodomain-like"/>
    <property type="match status" value="1"/>
</dbReference>
<evidence type="ECO:0000313" key="7">
    <source>
        <dbReference type="EMBL" id="QDP78192.1"/>
    </source>
</evidence>
<dbReference type="PROSITE" id="PS50977">
    <property type="entry name" value="HTH_TETR_2"/>
    <property type="match status" value="1"/>
</dbReference>
<dbReference type="InterPro" id="IPR009057">
    <property type="entry name" value="Homeodomain-like_sf"/>
</dbReference>
<dbReference type="Gene3D" id="1.10.357.10">
    <property type="entry name" value="Tetracycline Repressor, domain 2"/>
    <property type="match status" value="1"/>
</dbReference>
<evidence type="ECO:0000256" key="4">
    <source>
        <dbReference type="PROSITE-ProRule" id="PRU00335"/>
    </source>
</evidence>
<feature type="compositionally biased region" description="Basic residues" evidence="5">
    <location>
        <begin position="1"/>
        <end position="13"/>
    </location>
</feature>
<dbReference type="PANTHER" id="PTHR47506:SF1">
    <property type="entry name" value="HTH-TYPE TRANSCRIPTIONAL REGULATOR YJDC"/>
    <property type="match status" value="1"/>
</dbReference>
<feature type="domain" description="HTH tetR-type" evidence="6">
    <location>
        <begin position="37"/>
        <end position="97"/>
    </location>
</feature>
<evidence type="ECO:0000259" key="6">
    <source>
        <dbReference type="PROSITE" id="PS50977"/>
    </source>
</evidence>
<organism evidence="7 8">
    <name type="scientific">Nocardia otitidiscaviarum</name>
    <dbReference type="NCBI Taxonomy" id="1823"/>
    <lineage>
        <taxon>Bacteria</taxon>
        <taxon>Bacillati</taxon>
        <taxon>Actinomycetota</taxon>
        <taxon>Actinomycetes</taxon>
        <taxon>Mycobacteriales</taxon>
        <taxon>Nocardiaceae</taxon>
        <taxon>Nocardia</taxon>
    </lineage>
</organism>
<reference evidence="7 8" key="1">
    <citation type="submission" date="2019-07" db="EMBL/GenBank/DDBJ databases">
        <title>Complete Genome Sequence and Methylome Analysis of Nocardia otitidis-caviarum NEB252.</title>
        <authorList>
            <person name="Fomenkov A."/>
            <person name="Anton B.P."/>
            <person name="Vincze T."/>
            <person name="Roberts R.J."/>
        </authorList>
    </citation>
    <scope>NUCLEOTIDE SEQUENCE [LARGE SCALE GENOMIC DNA]</scope>
    <source>
        <strain evidence="7 8">NEB252</strain>
    </source>
</reference>
<dbReference type="SUPFAM" id="SSF48498">
    <property type="entry name" value="Tetracyclin repressor-like, C-terminal domain"/>
    <property type="match status" value="1"/>
</dbReference>
<evidence type="ECO:0000256" key="5">
    <source>
        <dbReference type="SAM" id="MobiDB-lite"/>
    </source>
</evidence>
<keyword evidence="2 4" id="KW-0238">DNA-binding</keyword>
<dbReference type="Pfam" id="PF00440">
    <property type="entry name" value="TetR_N"/>
    <property type="match status" value="1"/>
</dbReference>
<dbReference type="Proteomes" id="UP000317039">
    <property type="component" value="Chromosome"/>
</dbReference>
<proteinExistence type="predicted"/>
<evidence type="ECO:0000256" key="2">
    <source>
        <dbReference type="ARBA" id="ARBA00023125"/>
    </source>
</evidence>
<evidence type="ECO:0000256" key="1">
    <source>
        <dbReference type="ARBA" id="ARBA00023015"/>
    </source>
</evidence>
<dbReference type="EMBL" id="CP041695">
    <property type="protein sequence ID" value="QDP78192.1"/>
    <property type="molecule type" value="Genomic_DNA"/>
</dbReference>
<name>A0A516NH09_9NOCA</name>
<dbReference type="PRINTS" id="PR00455">
    <property type="entry name" value="HTHTETR"/>
</dbReference>
<dbReference type="InterPro" id="IPR011075">
    <property type="entry name" value="TetR_C"/>
</dbReference>
<dbReference type="InterPro" id="IPR036271">
    <property type="entry name" value="Tet_transcr_reg_TetR-rel_C_sf"/>
</dbReference>
<evidence type="ECO:0000313" key="8">
    <source>
        <dbReference type="Proteomes" id="UP000317039"/>
    </source>
</evidence>
<dbReference type="KEGG" id="nod:FOH10_05005"/>
<keyword evidence="1" id="KW-0805">Transcription regulation</keyword>
<accession>A0A516NH09</accession>
<dbReference type="GO" id="GO:0003677">
    <property type="term" value="F:DNA binding"/>
    <property type="evidence" value="ECO:0007669"/>
    <property type="project" value="UniProtKB-UniRule"/>
</dbReference>
<feature type="DNA-binding region" description="H-T-H motif" evidence="4">
    <location>
        <begin position="60"/>
        <end position="79"/>
    </location>
</feature>
<gene>
    <name evidence="7" type="ORF">FOH10_05005</name>
</gene>
<dbReference type="PANTHER" id="PTHR47506">
    <property type="entry name" value="TRANSCRIPTIONAL REGULATORY PROTEIN"/>
    <property type="match status" value="1"/>
</dbReference>
<dbReference type="AlphaFoldDB" id="A0A516NH09"/>
<feature type="region of interest" description="Disordered" evidence="5">
    <location>
        <begin position="1"/>
        <end position="38"/>
    </location>
</feature>
<keyword evidence="3" id="KW-0804">Transcription</keyword>
<evidence type="ECO:0000256" key="3">
    <source>
        <dbReference type="ARBA" id="ARBA00023163"/>
    </source>
</evidence>
<dbReference type="Pfam" id="PF16925">
    <property type="entry name" value="TetR_C_13"/>
    <property type="match status" value="1"/>
</dbReference>
<dbReference type="InterPro" id="IPR001647">
    <property type="entry name" value="HTH_TetR"/>
</dbReference>